<organism evidence="1 2">
    <name type="scientific">Nocardia farcinica</name>
    <dbReference type="NCBI Taxonomy" id="37329"/>
    <lineage>
        <taxon>Bacteria</taxon>
        <taxon>Bacillati</taxon>
        <taxon>Actinomycetota</taxon>
        <taxon>Actinomycetes</taxon>
        <taxon>Mycobacteriales</taxon>
        <taxon>Nocardiaceae</taxon>
        <taxon>Nocardia</taxon>
    </lineage>
</organism>
<dbReference type="SUPFAM" id="SSF51905">
    <property type="entry name" value="FAD/NAD(P)-binding domain"/>
    <property type="match status" value="2"/>
</dbReference>
<dbReference type="InterPro" id="IPR036188">
    <property type="entry name" value="FAD/NAD-bd_sf"/>
</dbReference>
<dbReference type="PRINTS" id="PR00469">
    <property type="entry name" value="PNDRDTASEII"/>
</dbReference>
<dbReference type="KEGG" id="nfr:ERS450000_01898"/>
<dbReference type="EMBL" id="LN868938">
    <property type="protein sequence ID" value="CRY76527.1"/>
    <property type="molecule type" value="Genomic_DNA"/>
</dbReference>
<keyword evidence="1" id="KW-0560">Oxidoreductase</keyword>
<dbReference type="PANTHER" id="PTHR42877">
    <property type="entry name" value="L-ORNITHINE N(5)-MONOOXYGENASE-RELATED"/>
    <property type="match status" value="1"/>
</dbReference>
<sequence length="494" mass="53854">MSRHHEVIVVGAGVSGVCAAVELRRAGVSDVLVLEKAETYGGTWRANTYPGCACDVPSGLYSYSFAPNAEWSRLFGTQPEILDYVGRVAREHGLDAITRFGVEMLDARWDATDRRWRVRTNAGEFSATFLVAAAGPWNEPKIPGVPGLDEFPGEVFHSARWNHDYDLRGKRVAVIGSGASAVQFVPQIQPRVAALHLFQRTAHWVLPKLDHPVPELEKQLMRRVPFAHTALRGLEYAVMDGVVGTAFHRPKPLMHGLQAIGRAYLRLAVPDPELRRKLTPGYLLGCKRILFSNNYLQSLTRPNVAVHATAVDRIDGSTVVGADGSAAEVDAVILGTGFHILDMPLADLVHGVDGRSLAQHWGGSPEAYRGTVVSGFPNLCIMLGPSLGTGHSSAFTIAEAQVAFLVRAVTTARREGWSSFEVRPRAQADYVDRVQAALGGTAYNADSCRSYYIDANGRNSFSWPWSTGRLVRTVSRFDPADFTVTVADDIEVPA</sequence>
<dbReference type="InterPro" id="IPR051209">
    <property type="entry name" value="FAD-bind_Monooxygenase_sf"/>
</dbReference>
<keyword evidence="1" id="KW-0503">Monooxygenase</keyword>
<dbReference type="Pfam" id="PF13738">
    <property type="entry name" value="Pyr_redox_3"/>
    <property type="match status" value="1"/>
</dbReference>
<dbReference type="EC" id="1.14.13.84" evidence="1"/>
<gene>
    <name evidence="1" type="primary">hapE_8</name>
    <name evidence="1" type="ORF">ERS450000_01898</name>
</gene>
<dbReference type="AlphaFoldDB" id="A0A0H5NMW7"/>
<evidence type="ECO:0000313" key="2">
    <source>
        <dbReference type="Proteomes" id="UP000057820"/>
    </source>
</evidence>
<dbReference type="Gene3D" id="3.50.50.60">
    <property type="entry name" value="FAD/NAD(P)-binding domain"/>
    <property type="match status" value="2"/>
</dbReference>
<proteinExistence type="predicted"/>
<evidence type="ECO:0000313" key="1">
    <source>
        <dbReference type="EMBL" id="CRY76527.1"/>
    </source>
</evidence>
<dbReference type="Proteomes" id="UP000057820">
    <property type="component" value="Chromosome 1"/>
</dbReference>
<dbReference type="GO" id="GO:0033767">
    <property type="term" value="F:4-hydroxyacetophenone monooxygenase activity"/>
    <property type="evidence" value="ECO:0007669"/>
    <property type="project" value="UniProtKB-EC"/>
</dbReference>
<dbReference type="PRINTS" id="PR00368">
    <property type="entry name" value="FADPNR"/>
</dbReference>
<dbReference type="PANTHER" id="PTHR42877:SF4">
    <property type="entry name" value="FAD_NAD(P)-BINDING DOMAIN-CONTAINING PROTEIN-RELATED"/>
    <property type="match status" value="1"/>
</dbReference>
<name>A0A0H5NMW7_NOCFR</name>
<dbReference type="RefSeq" id="WP_060591997.1">
    <property type="nucleotide sequence ID" value="NZ_CP031418.1"/>
</dbReference>
<reference evidence="2" key="1">
    <citation type="submission" date="2015-03" db="EMBL/GenBank/DDBJ databases">
        <authorList>
            <consortium name="Pathogen Informatics"/>
        </authorList>
    </citation>
    <scope>NUCLEOTIDE SEQUENCE [LARGE SCALE GENOMIC DNA]</scope>
    <source>
        <strain evidence="2">NCTC11134</strain>
    </source>
</reference>
<accession>A0A0H5NMW7</accession>
<protein>
    <submittedName>
        <fullName evidence="1">4-hydroxyacetophenone monooxygenase</fullName>
        <ecNumber evidence="1">1.14.13.84</ecNumber>
    </submittedName>
</protein>